<dbReference type="SMART" id="SM00149">
    <property type="entry name" value="PLCYc"/>
    <property type="match status" value="1"/>
</dbReference>
<dbReference type="GO" id="GO:0051209">
    <property type="term" value="P:release of sequestered calcium ion into cytosol"/>
    <property type="evidence" value="ECO:0007669"/>
    <property type="project" value="TreeGrafter"/>
</dbReference>
<dbReference type="Gene3D" id="1.10.238.10">
    <property type="entry name" value="EF-hand"/>
    <property type="match status" value="1"/>
</dbReference>
<dbReference type="FunFam" id="2.30.29.30:FF:000396">
    <property type="entry name" value="Phosphoinositide phospholipase C"/>
    <property type="match status" value="1"/>
</dbReference>
<dbReference type="PANTHER" id="PTHR10336">
    <property type="entry name" value="PHOSPHOINOSITIDE-SPECIFIC PHOSPHOLIPASE C FAMILY PROTEIN"/>
    <property type="match status" value="1"/>
</dbReference>
<dbReference type="Pfam" id="PF00388">
    <property type="entry name" value="PI-PLC-X"/>
    <property type="match status" value="1"/>
</dbReference>
<dbReference type="InterPro" id="IPR017946">
    <property type="entry name" value="PLC-like_Pdiesterase_TIM-brl"/>
</dbReference>
<dbReference type="PRINTS" id="PR00390">
    <property type="entry name" value="PHPHLIPASEC"/>
</dbReference>
<evidence type="ECO:0000256" key="4">
    <source>
        <dbReference type="ARBA" id="ARBA00023098"/>
    </source>
</evidence>
<dbReference type="OrthoDB" id="269822at2759"/>
<dbReference type="GO" id="GO:0004435">
    <property type="term" value="F:phosphatidylinositol-4,5-bisphosphate phospholipase C activity"/>
    <property type="evidence" value="ECO:0007669"/>
    <property type="project" value="UniProtKB-EC"/>
</dbReference>
<dbReference type="STRING" id="5539.A0A3E2HNL6"/>
<dbReference type="InterPro" id="IPR035892">
    <property type="entry name" value="C2_domain_sf"/>
</dbReference>
<proteinExistence type="predicted"/>
<dbReference type="SMART" id="SM00148">
    <property type="entry name" value="PLCXc"/>
    <property type="match status" value="1"/>
</dbReference>
<dbReference type="Pfam" id="PF00387">
    <property type="entry name" value="PI-PLC-Y"/>
    <property type="match status" value="1"/>
</dbReference>
<evidence type="ECO:0000256" key="3">
    <source>
        <dbReference type="ARBA" id="ARBA00022963"/>
    </source>
</evidence>
<dbReference type="SUPFAM" id="SSF50729">
    <property type="entry name" value="PH domain-like"/>
    <property type="match status" value="1"/>
</dbReference>
<feature type="region of interest" description="Disordered" evidence="7">
    <location>
        <begin position="1"/>
        <end position="136"/>
    </location>
</feature>
<dbReference type="InterPro" id="IPR037755">
    <property type="entry name" value="Plc1_PH"/>
</dbReference>
<accession>A0A3E2HNL6</accession>
<feature type="compositionally biased region" description="Acidic residues" evidence="7">
    <location>
        <begin position="222"/>
        <end position="233"/>
    </location>
</feature>
<evidence type="ECO:0000313" key="12">
    <source>
        <dbReference type="Proteomes" id="UP000258309"/>
    </source>
</evidence>
<keyword evidence="3 6" id="KW-0442">Lipid degradation</keyword>
<dbReference type="PANTHER" id="PTHR10336:SF36">
    <property type="entry name" value="1-PHOSPHATIDYLINOSITOL 4,5-BISPHOSPHATE PHOSPHODIESTERASE BETA-4"/>
    <property type="match status" value="1"/>
</dbReference>
<evidence type="ECO:0000259" key="9">
    <source>
        <dbReference type="PROSITE" id="PS50008"/>
    </source>
</evidence>
<dbReference type="InterPro" id="IPR001711">
    <property type="entry name" value="PLipase_C_Pinositol-sp_Y"/>
</dbReference>
<feature type="domain" description="EF-hand" evidence="10">
    <location>
        <begin position="443"/>
        <end position="478"/>
    </location>
</feature>
<feature type="compositionally biased region" description="Low complexity" evidence="7">
    <location>
        <begin position="1"/>
        <end position="25"/>
    </location>
</feature>
<evidence type="ECO:0000313" key="11">
    <source>
        <dbReference type="EMBL" id="RFU34641.1"/>
    </source>
</evidence>
<dbReference type="SUPFAM" id="SSF47473">
    <property type="entry name" value="EF-hand"/>
    <property type="match status" value="1"/>
</dbReference>
<dbReference type="CDD" id="cd13360">
    <property type="entry name" value="PH_PLC_fungal"/>
    <property type="match status" value="1"/>
</dbReference>
<dbReference type="InterPro" id="IPR001192">
    <property type="entry name" value="PI-PLC_fam"/>
</dbReference>
<gene>
    <name evidence="11" type="ORF">B7463_g1742</name>
</gene>
<dbReference type="Gene3D" id="2.60.40.150">
    <property type="entry name" value="C2 domain"/>
    <property type="match status" value="1"/>
</dbReference>
<dbReference type="Pfam" id="PF00168">
    <property type="entry name" value="C2"/>
    <property type="match status" value="2"/>
</dbReference>
<dbReference type="SUPFAM" id="SSF49562">
    <property type="entry name" value="C2 domain (Calcium/lipid-binding domain, CaLB)"/>
    <property type="match status" value="1"/>
</dbReference>
<feature type="domain" description="PI-PLC Y-box" evidence="9">
    <location>
        <begin position="820"/>
        <end position="938"/>
    </location>
</feature>
<dbReference type="InterPro" id="IPR011992">
    <property type="entry name" value="EF-hand-dom_pair"/>
</dbReference>
<dbReference type="CDD" id="cd16207">
    <property type="entry name" value="EFh_ScPlc1p_like"/>
    <property type="match status" value="1"/>
</dbReference>
<dbReference type="InterPro" id="IPR000909">
    <property type="entry name" value="PLipase_C_PInositol-sp_X_dom"/>
</dbReference>
<feature type="domain" description="C2" evidence="8">
    <location>
        <begin position="946"/>
        <end position="1103"/>
    </location>
</feature>
<dbReference type="PROSITE" id="PS50007">
    <property type="entry name" value="PIPLC_X_DOMAIN"/>
    <property type="match status" value="1"/>
</dbReference>
<organism evidence="11 12">
    <name type="scientific">Scytalidium lignicola</name>
    <name type="common">Hyphomycete</name>
    <dbReference type="NCBI Taxonomy" id="5539"/>
    <lineage>
        <taxon>Eukaryota</taxon>
        <taxon>Fungi</taxon>
        <taxon>Dikarya</taxon>
        <taxon>Ascomycota</taxon>
        <taxon>Pezizomycotina</taxon>
        <taxon>Leotiomycetes</taxon>
        <taxon>Leotiomycetes incertae sedis</taxon>
        <taxon>Scytalidium</taxon>
    </lineage>
</organism>
<feature type="region of interest" description="Disordered" evidence="7">
    <location>
        <begin position="736"/>
        <end position="757"/>
    </location>
</feature>
<dbReference type="CDD" id="cd08598">
    <property type="entry name" value="PI-PLC1c_yeast"/>
    <property type="match status" value="1"/>
</dbReference>
<dbReference type="GO" id="GO:0048015">
    <property type="term" value="P:phosphatidylinositol-mediated signaling"/>
    <property type="evidence" value="ECO:0007669"/>
    <property type="project" value="TreeGrafter"/>
</dbReference>
<dbReference type="SUPFAM" id="SSF51695">
    <property type="entry name" value="PLC-like phosphodiesterases"/>
    <property type="match status" value="1"/>
</dbReference>
<dbReference type="GO" id="GO:0016042">
    <property type="term" value="P:lipid catabolic process"/>
    <property type="evidence" value="ECO:0007669"/>
    <property type="project" value="UniProtKB-KW"/>
</dbReference>
<dbReference type="Gene3D" id="2.30.29.30">
    <property type="entry name" value="Pleckstrin-homology domain (PH domain)/Phosphotyrosine-binding domain (PTB)"/>
    <property type="match status" value="1"/>
</dbReference>
<name>A0A3E2HNL6_SCYLI</name>
<comment type="catalytic activity">
    <reaction evidence="6">
        <text>a 1,2-diacyl-sn-glycero-3-phospho-(1D-myo-inositol-4,5-bisphosphate) + H2O = 1D-myo-inositol 1,4,5-trisphosphate + a 1,2-diacyl-sn-glycerol + H(+)</text>
        <dbReference type="Rhea" id="RHEA:33179"/>
        <dbReference type="ChEBI" id="CHEBI:15377"/>
        <dbReference type="ChEBI" id="CHEBI:15378"/>
        <dbReference type="ChEBI" id="CHEBI:17815"/>
        <dbReference type="ChEBI" id="CHEBI:58456"/>
        <dbReference type="ChEBI" id="CHEBI:203600"/>
        <dbReference type="EC" id="3.1.4.11"/>
    </reaction>
</comment>
<reference evidence="11 12" key="1">
    <citation type="submission" date="2018-05" db="EMBL/GenBank/DDBJ databases">
        <title>Draft genome sequence of Scytalidium lignicola DSM 105466, a ubiquitous saprotrophic fungus.</title>
        <authorList>
            <person name="Buettner E."/>
            <person name="Gebauer A.M."/>
            <person name="Hofrichter M."/>
            <person name="Liers C."/>
            <person name="Kellner H."/>
        </authorList>
    </citation>
    <scope>NUCLEOTIDE SEQUENCE [LARGE SCALE GENOMIC DNA]</scope>
    <source>
        <strain evidence="11 12">DSM 105466</strain>
    </source>
</reference>
<dbReference type="GO" id="GO:0005509">
    <property type="term" value="F:calcium ion binding"/>
    <property type="evidence" value="ECO:0007669"/>
    <property type="project" value="InterPro"/>
</dbReference>
<keyword evidence="2 6" id="KW-0378">Hydrolase</keyword>
<protein>
    <recommendedName>
        <fullName evidence="1 6">Phosphoinositide phospholipase C</fullName>
        <ecNumber evidence="1 6">3.1.4.11</ecNumber>
    </recommendedName>
</protein>
<comment type="caution">
    <text evidence="11">The sequence shown here is derived from an EMBL/GenBank/DDBJ whole genome shotgun (WGS) entry which is preliminary data.</text>
</comment>
<dbReference type="Gene3D" id="3.20.20.190">
    <property type="entry name" value="Phosphatidylinositol (PI) phosphodiesterase"/>
    <property type="match status" value="1"/>
</dbReference>
<feature type="compositionally biased region" description="Polar residues" evidence="7">
    <location>
        <begin position="184"/>
        <end position="196"/>
    </location>
</feature>
<dbReference type="EC" id="3.1.4.11" evidence="1 6"/>
<evidence type="ECO:0000256" key="6">
    <source>
        <dbReference type="RuleBase" id="RU361133"/>
    </source>
</evidence>
<sequence length="1164" mass="129017">MSSTSGSIIAPSTTTSSPTIAPTATFGAPPIPPLPSIPLQRQAMRAFRPSQVQTASIPTSTATSLPASAVSASSVTTSSSRQASPMMSPYTTHHNTNNSSVQNSPEGPRGRNADVMPPTLDLDEPLPPRPSYQTTTSSFDYQEVFVSRKSSQSAMSDVVTKSPGIIRRLSNKASQFAGRRRRQSSSTAMSRDQSTGPYIMRRRSDSTNTAPDGSGKGALFSDSDDEASDDLPDEISVNMDSVRDWPSTSASIAGSSIAAASTNSATGPVIPSILLQGTTMTKVTKKKKKLLTFVLESEAAKVSWDKSRPSKSFYIDDIQEIRAGEDARNYRQEFGVPVTDEPCFFTIVYAILDKSKGRSQKTMHLIANNDQTVDLWVSTLDAISKHRHDLMASLSSFHDKAVRTYWRNEMNKQFADRPHAEDDEEIDFVGVERLCRHNLHIHISSSNLRAKFNEADVTQTGRLNFTEFQEFVRLMKRREDVRAIYRELASDINKGLTLEEFLRFLSDIQGDDVSDRAHWEGVFAKFVRRSKSKEQAAQDAIDGEAPRMNESALTSYLISTFNLPIAKAPAEYTLDRPLNEYYVSSSHNTYLLGRQVAGQSSVEAYISALSKGCRCVEVDCWNGSDGPVVMHGRTLTSQVSFADVMATISKYAFVKSSFPLWVSLEVHCNTEQQAVMADIIKATCGSKLVTFPIDQDMEQLPSPSQLLHRILIKVKKPRRLEDAVLPDTFTGRLRGSSLSSPYMRPTQMDNSTVSAGLLPPSNYQRLPRVASNNFHARGFASEGPESLSSSSSDSDSVIDDVAKARESNRKNKTSNIIRVLGELGVYSAGIKFHGFDDPESKTYNHIYSFMEATFIKNTKTVEDKRALMRHNMRYMMRVYPNGWRVASTNFDPLTCWRRGVQMAALNWQTYDLGMQMNDAMFAAGTDQSGYVLKSSDLREIKMIANVPEEAGIGHIKRERKNVTFSIDVISAQQLMRPKNLPTNRTVDPYIEVEVFHADDKTKDIKGVVGEGGLDASGGDGLSGIGVPHRRRTQIVQDNGFNPIFNNRLNFALTTKFPDLVFVRWTVRYSNDGHNYSDRGQPLATYTAKLSSLNQGYRTLPLYDQNGDQFLFSTLFCRIKIEPATSIYINGPEATASVGKLKSIGRTVFNRNPLSPRPSTDSSHS</sequence>
<dbReference type="EMBL" id="NCSJ02000018">
    <property type="protein sequence ID" value="RFU34641.1"/>
    <property type="molecule type" value="Genomic_DNA"/>
</dbReference>
<evidence type="ECO:0000256" key="2">
    <source>
        <dbReference type="ARBA" id="ARBA00022801"/>
    </source>
</evidence>
<evidence type="ECO:0000256" key="7">
    <source>
        <dbReference type="SAM" id="MobiDB-lite"/>
    </source>
</evidence>
<dbReference type="SMART" id="SM00239">
    <property type="entry name" value="C2"/>
    <property type="match status" value="1"/>
</dbReference>
<dbReference type="InterPro" id="IPR000008">
    <property type="entry name" value="C2_dom"/>
</dbReference>
<evidence type="ECO:0000259" key="8">
    <source>
        <dbReference type="PROSITE" id="PS50004"/>
    </source>
</evidence>
<dbReference type="InterPro" id="IPR002048">
    <property type="entry name" value="EF_hand_dom"/>
</dbReference>
<dbReference type="PROSITE" id="PS50222">
    <property type="entry name" value="EF_HAND_2"/>
    <property type="match status" value="1"/>
</dbReference>
<evidence type="ECO:0000256" key="1">
    <source>
        <dbReference type="ARBA" id="ARBA00012368"/>
    </source>
</evidence>
<feature type="compositionally biased region" description="Low complexity" evidence="7">
    <location>
        <begin position="54"/>
        <end position="84"/>
    </location>
</feature>
<dbReference type="FunFam" id="2.60.40.150:FF:000201">
    <property type="entry name" value="Phosphoinositide phospholipase C"/>
    <property type="match status" value="1"/>
</dbReference>
<keyword evidence="4 6" id="KW-0443">Lipid metabolism</keyword>
<dbReference type="PROSITE" id="PS50008">
    <property type="entry name" value="PIPLC_Y_DOMAIN"/>
    <property type="match status" value="1"/>
</dbReference>
<feature type="non-terminal residue" evidence="11">
    <location>
        <position position="1"/>
    </location>
</feature>
<dbReference type="PROSITE" id="PS50004">
    <property type="entry name" value="C2"/>
    <property type="match status" value="1"/>
</dbReference>
<dbReference type="AlphaFoldDB" id="A0A3E2HNL6"/>
<dbReference type="OMA" id="HWQREMS"/>
<dbReference type="InterPro" id="IPR011993">
    <property type="entry name" value="PH-like_dom_sf"/>
</dbReference>
<feature type="non-terminal residue" evidence="11">
    <location>
        <position position="1164"/>
    </location>
</feature>
<keyword evidence="12" id="KW-1185">Reference proteome</keyword>
<feature type="region of interest" description="Disordered" evidence="7">
    <location>
        <begin position="170"/>
        <end position="233"/>
    </location>
</feature>
<keyword evidence="5" id="KW-0807">Transducer</keyword>
<dbReference type="Proteomes" id="UP000258309">
    <property type="component" value="Unassembled WGS sequence"/>
</dbReference>
<dbReference type="CDD" id="cd00275">
    <property type="entry name" value="C2_PLC_like"/>
    <property type="match status" value="1"/>
</dbReference>
<evidence type="ECO:0000256" key="5">
    <source>
        <dbReference type="ARBA" id="ARBA00023224"/>
    </source>
</evidence>
<feature type="compositionally biased region" description="Polar residues" evidence="7">
    <location>
        <begin position="89"/>
        <end position="105"/>
    </location>
</feature>
<evidence type="ECO:0000259" key="10">
    <source>
        <dbReference type="PROSITE" id="PS50222"/>
    </source>
</evidence>